<accession>A0A9E7FSV9</accession>
<dbReference type="Proteomes" id="UP001055439">
    <property type="component" value="Chromosome 5"/>
</dbReference>
<name>A0A9E7FSV9_9LILI</name>
<dbReference type="OrthoDB" id="676979at2759"/>
<evidence type="ECO:0000313" key="1">
    <source>
        <dbReference type="EMBL" id="URE01750.1"/>
    </source>
</evidence>
<gene>
    <name evidence="1" type="ORF">MUK42_21482</name>
</gene>
<proteinExistence type="predicted"/>
<dbReference type="EMBL" id="CP097507">
    <property type="protein sequence ID" value="URE01754.1"/>
    <property type="molecule type" value="Genomic_DNA"/>
</dbReference>
<organism evidence="1 2">
    <name type="scientific">Musa troglodytarum</name>
    <name type="common">fe'i banana</name>
    <dbReference type="NCBI Taxonomy" id="320322"/>
    <lineage>
        <taxon>Eukaryota</taxon>
        <taxon>Viridiplantae</taxon>
        <taxon>Streptophyta</taxon>
        <taxon>Embryophyta</taxon>
        <taxon>Tracheophyta</taxon>
        <taxon>Spermatophyta</taxon>
        <taxon>Magnoliopsida</taxon>
        <taxon>Liliopsida</taxon>
        <taxon>Zingiberales</taxon>
        <taxon>Musaceae</taxon>
        <taxon>Musa</taxon>
    </lineage>
</organism>
<sequence length="86" mass="9087">MGASRPCGEKGTGFCRTCLALPSVSISASRSILAFFPARSTRDGERSRVGILDLDFRFAVGIASPSTVAFEGCDFGSFGFGFSSEY</sequence>
<reference evidence="1" key="1">
    <citation type="submission" date="2022-05" db="EMBL/GenBank/DDBJ databases">
        <title>The Musa troglodytarum L. genome provides insights into the mechanism of non-climacteric behaviour and enrichment of carotenoids.</title>
        <authorList>
            <person name="Wang J."/>
        </authorList>
    </citation>
    <scope>NUCLEOTIDE SEQUENCE</scope>
    <source>
        <tissue evidence="1">Leaf</tissue>
    </source>
</reference>
<keyword evidence="2" id="KW-1185">Reference proteome</keyword>
<dbReference type="AlphaFoldDB" id="A0A9E7FSV9"/>
<evidence type="ECO:0000313" key="2">
    <source>
        <dbReference type="Proteomes" id="UP001055439"/>
    </source>
</evidence>
<dbReference type="EMBL" id="CP097507">
    <property type="protein sequence ID" value="URE01750.1"/>
    <property type="molecule type" value="Genomic_DNA"/>
</dbReference>
<protein>
    <submittedName>
        <fullName evidence="1">STYKc</fullName>
    </submittedName>
</protein>